<keyword evidence="1" id="KW-1133">Transmembrane helix</keyword>
<evidence type="ECO:0000313" key="3">
    <source>
        <dbReference type="Proteomes" id="UP000249688"/>
    </source>
</evidence>
<protein>
    <submittedName>
        <fullName evidence="2">Uncharacterized protein</fullName>
    </submittedName>
</protein>
<dbReference type="Proteomes" id="UP000249688">
    <property type="component" value="Unassembled WGS sequence"/>
</dbReference>
<evidence type="ECO:0000256" key="1">
    <source>
        <dbReference type="SAM" id="Phobius"/>
    </source>
</evidence>
<name>A0A2W7HW51_9PROT</name>
<comment type="caution">
    <text evidence="2">The sequence shown here is derived from an EMBL/GenBank/DDBJ whole genome shotgun (WGS) entry which is preliminary data.</text>
</comment>
<feature type="transmembrane region" description="Helical" evidence="1">
    <location>
        <begin position="20"/>
        <end position="40"/>
    </location>
</feature>
<accession>A0A2W7HW51</accession>
<gene>
    <name evidence="2" type="ORF">C8P66_1332</name>
</gene>
<reference evidence="2 3" key="1">
    <citation type="submission" date="2018-06" db="EMBL/GenBank/DDBJ databases">
        <title>Genomic Encyclopedia of Archaeal and Bacterial Type Strains, Phase II (KMG-II): from individual species to whole genera.</title>
        <authorList>
            <person name="Goeker M."/>
        </authorList>
    </citation>
    <scope>NUCLEOTIDE SEQUENCE [LARGE SCALE GENOMIC DNA]</scope>
    <source>
        <strain evidence="2 3">DSM 24525</strain>
    </source>
</reference>
<keyword evidence="1" id="KW-0472">Membrane</keyword>
<dbReference type="AlphaFoldDB" id="A0A2W7HW51"/>
<dbReference type="RefSeq" id="WP_245903715.1">
    <property type="nucleotide sequence ID" value="NZ_QKYU01000033.1"/>
</dbReference>
<sequence>MLGGVQRLTTPLLRQMDAFAQRLTVVILGVAAAVFAFAWLGRGYAVGMAEGGTKRLDIG</sequence>
<proteinExistence type="predicted"/>
<evidence type="ECO:0000313" key="2">
    <source>
        <dbReference type="EMBL" id="PZW38886.1"/>
    </source>
</evidence>
<organism evidence="2 3">
    <name type="scientific">Humitalea rosea</name>
    <dbReference type="NCBI Taxonomy" id="990373"/>
    <lineage>
        <taxon>Bacteria</taxon>
        <taxon>Pseudomonadati</taxon>
        <taxon>Pseudomonadota</taxon>
        <taxon>Alphaproteobacteria</taxon>
        <taxon>Acetobacterales</taxon>
        <taxon>Roseomonadaceae</taxon>
        <taxon>Humitalea</taxon>
    </lineage>
</organism>
<keyword evidence="1" id="KW-0812">Transmembrane</keyword>
<dbReference type="EMBL" id="QKYU01000033">
    <property type="protein sequence ID" value="PZW38886.1"/>
    <property type="molecule type" value="Genomic_DNA"/>
</dbReference>
<keyword evidence="3" id="KW-1185">Reference proteome</keyword>